<keyword evidence="8" id="KW-0274">FAD</keyword>
<evidence type="ECO:0000256" key="2">
    <source>
        <dbReference type="ARBA" id="ARBA00004950"/>
    </source>
</evidence>
<organism evidence="15 16">
    <name type="scientific">Pseudonocardia ailaonensis</name>
    <dbReference type="NCBI Taxonomy" id="367279"/>
    <lineage>
        <taxon>Bacteria</taxon>
        <taxon>Bacillati</taxon>
        <taxon>Actinomycetota</taxon>
        <taxon>Actinomycetes</taxon>
        <taxon>Pseudonocardiales</taxon>
        <taxon>Pseudonocardiaceae</taxon>
        <taxon>Pseudonocardia</taxon>
    </lineage>
</organism>
<comment type="cofactor">
    <cofactor evidence="1">
        <name>FAD</name>
        <dbReference type="ChEBI" id="CHEBI:57692"/>
    </cofactor>
</comment>
<evidence type="ECO:0000313" key="16">
    <source>
        <dbReference type="Proteomes" id="UP001500449"/>
    </source>
</evidence>
<dbReference type="Gene3D" id="3.90.700.10">
    <property type="entry name" value="Succinate dehydrogenase/fumarate reductase flavoprotein, catalytic domain"/>
    <property type="match status" value="1"/>
</dbReference>
<evidence type="ECO:0000256" key="11">
    <source>
        <dbReference type="ARBA" id="ARBA00030386"/>
    </source>
</evidence>
<feature type="domain" description="Fumarate reductase/succinate dehydrogenase flavoprotein-like C-terminal" evidence="14">
    <location>
        <begin position="436"/>
        <end position="504"/>
    </location>
</feature>
<dbReference type="PRINTS" id="PR00411">
    <property type="entry name" value="PNDRDTASEI"/>
</dbReference>
<evidence type="ECO:0000256" key="8">
    <source>
        <dbReference type="ARBA" id="ARBA00022827"/>
    </source>
</evidence>
<dbReference type="EC" id="1.4.3.16" evidence="4"/>
<comment type="catalytic activity">
    <reaction evidence="12">
        <text>L-aspartate + O2 = iminosuccinate + H2O2</text>
        <dbReference type="Rhea" id="RHEA:25876"/>
        <dbReference type="ChEBI" id="CHEBI:15379"/>
        <dbReference type="ChEBI" id="CHEBI:16240"/>
        <dbReference type="ChEBI" id="CHEBI:29991"/>
        <dbReference type="ChEBI" id="CHEBI:77875"/>
        <dbReference type="EC" id="1.4.3.16"/>
    </reaction>
    <physiologicalReaction direction="left-to-right" evidence="12">
        <dbReference type="Rhea" id="RHEA:25877"/>
    </physiologicalReaction>
</comment>
<dbReference type="InterPro" id="IPR027477">
    <property type="entry name" value="Succ_DH/fumarate_Rdtase_cat_sf"/>
</dbReference>
<evidence type="ECO:0000256" key="12">
    <source>
        <dbReference type="ARBA" id="ARBA00048305"/>
    </source>
</evidence>
<evidence type="ECO:0000256" key="5">
    <source>
        <dbReference type="ARBA" id="ARBA00021901"/>
    </source>
</evidence>
<gene>
    <name evidence="15" type="ORF">GCM10009836_67600</name>
</gene>
<dbReference type="RefSeq" id="WP_344426721.1">
    <property type="nucleotide sequence ID" value="NZ_BAAAQK010000028.1"/>
</dbReference>
<comment type="pathway">
    <text evidence="2">Cofactor biosynthesis; NAD(+) biosynthesis; iminoaspartate from L-aspartate (oxidase route): step 1/1.</text>
</comment>
<dbReference type="EMBL" id="BAAAQK010000028">
    <property type="protein sequence ID" value="GAA1876707.1"/>
    <property type="molecule type" value="Genomic_DNA"/>
</dbReference>
<keyword evidence="6" id="KW-0285">Flavoprotein</keyword>
<comment type="function">
    <text evidence="10">Catalyzes the oxidation of L-aspartate to iminoaspartate, the first step in the de novo biosynthesis of NAD(+).</text>
</comment>
<protein>
    <recommendedName>
        <fullName evidence="5">L-aspartate oxidase</fullName>
        <ecNumber evidence="4">1.4.3.16</ecNumber>
    </recommendedName>
    <alternativeName>
        <fullName evidence="11">Quinolinate synthase B</fullName>
    </alternativeName>
</protein>
<evidence type="ECO:0000256" key="4">
    <source>
        <dbReference type="ARBA" id="ARBA00012173"/>
    </source>
</evidence>
<keyword evidence="9" id="KW-0560">Oxidoreductase</keyword>
<dbReference type="PANTHER" id="PTHR42716:SF2">
    <property type="entry name" value="L-ASPARTATE OXIDASE, CHLOROPLASTIC"/>
    <property type="match status" value="1"/>
</dbReference>
<keyword evidence="7" id="KW-0662">Pyridine nucleotide biosynthesis</keyword>
<dbReference type="InterPro" id="IPR005288">
    <property type="entry name" value="NadB"/>
</dbReference>
<evidence type="ECO:0000256" key="6">
    <source>
        <dbReference type="ARBA" id="ARBA00022630"/>
    </source>
</evidence>
<dbReference type="SUPFAM" id="SSF46977">
    <property type="entry name" value="Succinate dehydrogenase/fumarate reductase flavoprotein C-terminal domain"/>
    <property type="match status" value="1"/>
</dbReference>
<evidence type="ECO:0000256" key="1">
    <source>
        <dbReference type="ARBA" id="ARBA00001974"/>
    </source>
</evidence>
<comment type="similarity">
    <text evidence="3">Belongs to the FAD-dependent oxidoreductase 2 family. NadB subfamily.</text>
</comment>
<dbReference type="PANTHER" id="PTHR42716">
    <property type="entry name" value="L-ASPARTATE OXIDASE"/>
    <property type="match status" value="1"/>
</dbReference>
<dbReference type="Pfam" id="PF02910">
    <property type="entry name" value="Succ_DH_flav_C"/>
    <property type="match status" value="1"/>
</dbReference>
<feature type="domain" description="FAD-dependent oxidoreductase 2 FAD-binding" evidence="13">
    <location>
        <begin position="9"/>
        <end position="223"/>
    </location>
</feature>
<dbReference type="InterPro" id="IPR037099">
    <property type="entry name" value="Fum_R/Succ_DH_flav-like_C_sf"/>
</dbReference>
<keyword evidence="16" id="KW-1185">Reference proteome</keyword>
<evidence type="ECO:0000256" key="9">
    <source>
        <dbReference type="ARBA" id="ARBA00023002"/>
    </source>
</evidence>
<evidence type="ECO:0000313" key="15">
    <source>
        <dbReference type="EMBL" id="GAA1876707.1"/>
    </source>
</evidence>
<dbReference type="Proteomes" id="UP001500449">
    <property type="component" value="Unassembled WGS sequence"/>
</dbReference>
<accession>A0ABN2NPS5</accession>
<proteinExistence type="inferred from homology"/>
<evidence type="ECO:0000256" key="3">
    <source>
        <dbReference type="ARBA" id="ARBA00008562"/>
    </source>
</evidence>
<evidence type="ECO:0000259" key="13">
    <source>
        <dbReference type="Pfam" id="PF00890"/>
    </source>
</evidence>
<reference evidence="15 16" key="1">
    <citation type="journal article" date="2019" name="Int. J. Syst. Evol. Microbiol.">
        <title>The Global Catalogue of Microorganisms (GCM) 10K type strain sequencing project: providing services to taxonomists for standard genome sequencing and annotation.</title>
        <authorList>
            <consortium name="The Broad Institute Genomics Platform"/>
            <consortium name="The Broad Institute Genome Sequencing Center for Infectious Disease"/>
            <person name="Wu L."/>
            <person name="Ma J."/>
        </authorList>
    </citation>
    <scope>NUCLEOTIDE SEQUENCE [LARGE SCALE GENOMIC DNA]</scope>
    <source>
        <strain evidence="15 16">JCM 16009</strain>
    </source>
</reference>
<dbReference type="InterPro" id="IPR003953">
    <property type="entry name" value="FAD-dep_OxRdtase_2_FAD-bd"/>
</dbReference>
<dbReference type="InterPro" id="IPR036188">
    <property type="entry name" value="FAD/NAD-bd_sf"/>
</dbReference>
<dbReference type="PRINTS" id="PR00368">
    <property type="entry name" value="FADPNR"/>
</dbReference>
<dbReference type="Gene3D" id="1.20.58.100">
    <property type="entry name" value="Fumarate reductase/succinate dehydrogenase flavoprotein-like, C-terminal domain"/>
    <property type="match status" value="1"/>
</dbReference>
<evidence type="ECO:0000256" key="7">
    <source>
        <dbReference type="ARBA" id="ARBA00022642"/>
    </source>
</evidence>
<name>A0ABN2NPS5_9PSEU</name>
<dbReference type="InterPro" id="IPR015939">
    <property type="entry name" value="Fum_Rdtase/Succ_DH_flav-like_C"/>
</dbReference>
<dbReference type="Gene3D" id="3.50.50.60">
    <property type="entry name" value="FAD/NAD(P)-binding domain"/>
    <property type="match status" value="1"/>
</dbReference>
<comment type="caution">
    <text evidence="15">The sequence shown here is derived from an EMBL/GenBank/DDBJ whole genome shotgun (WGS) entry which is preliminary data.</text>
</comment>
<dbReference type="Pfam" id="PF00890">
    <property type="entry name" value="FAD_binding_2"/>
    <property type="match status" value="1"/>
</dbReference>
<sequence length="540" mass="57184">MSEMLVDADVLVLGGGPAGCWAALSAAEAGARVVLADKGYCGTSGAAASAGHGVWYVPPDPAMREEAMASREALGGHLADRTWSSRVIDTAYRQVNRLGEWGYPFPADEPARKVGKDGHVNYGRGLQGPAYMRLMRRRVTSARVRILDHSPALELLTDGAGQVSGARGVRRQKGGSWEVRAKAVVLATGGCTFLSGGLGCNVLTGEGSLMAAEVGAHFSGMEFSSAYAIAPAFSAVTKTAYYQYATFTHEDGSIVEGAGWHSRSPIARALDEGPVYAVLDQAPAEIHDRLRRGQPNFFAPFDRRGIDPFTQRFPVTLRSEATMRGTGGLHVADDECRTDVTGLFAAGDVATRELICGGFTGGASHNGAWAVSSGTIAGAGAARHALTRTGALGPVSGPSGRRSVFGSAAPGAGSLQWREVATAVQDEVLPYRKNYFRAGAQLRESLATLDRTWRAVGEDLRWTPEDVVHAREAAGMTAVARWMYTSALSREESRGMHKRLDAAGQDVRYRHRLLVGGLDELWTAPDPVAPVTGVDTTAAA</sequence>
<dbReference type="SUPFAM" id="SSF51905">
    <property type="entry name" value="FAD/NAD(P)-binding domain"/>
    <property type="match status" value="1"/>
</dbReference>
<evidence type="ECO:0000256" key="10">
    <source>
        <dbReference type="ARBA" id="ARBA00029426"/>
    </source>
</evidence>
<evidence type="ECO:0000259" key="14">
    <source>
        <dbReference type="Pfam" id="PF02910"/>
    </source>
</evidence>